<dbReference type="Proteomes" id="UP001149165">
    <property type="component" value="Unassembled WGS sequence"/>
</dbReference>
<dbReference type="EMBL" id="JAPQKH010000003">
    <property type="protein sequence ID" value="KAJ5107817.1"/>
    <property type="molecule type" value="Genomic_DNA"/>
</dbReference>
<dbReference type="OrthoDB" id="4350995at2759"/>
<evidence type="ECO:0000256" key="1">
    <source>
        <dbReference type="SAM" id="MobiDB-lite"/>
    </source>
</evidence>
<dbReference type="AlphaFoldDB" id="A0A9W9FWN2"/>
<feature type="region of interest" description="Disordered" evidence="1">
    <location>
        <begin position="1"/>
        <end position="21"/>
    </location>
</feature>
<accession>A0A9W9FWN2</accession>
<gene>
    <name evidence="2" type="ORF">N7456_004492</name>
</gene>
<sequence length="72" mass="7458">MSSAVQANTLASHPKGNSDVDTTWTQSIVASFWGLFSGGGSGSGSETEADAVEAWVGIRKGRGRCRSVGEVR</sequence>
<reference evidence="2" key="2">
    <citation type="journal article" date="2023" name="IMA Fungus">
        <title>Comparative genomic study of the Penicillium genus elucidates a diverse pangenome and 15 lateral gene transfer events.</title>
        <authorList>
            <person name="Petersen C."/>
            <person name="Sorensen T."/>
            <person name="Nielsen M.R."/>
            <person name="Sondergaard T.E."/>
            <person name="Sorensen J.L."/>
            <person name="Fitzpatrick D.A."/>
            <person name="Frisvad J.C."/>
            <person name="Nielsen K.L."/>
        </authorList>
    </citation>
    <scope>NUCLEOTIDE SEQUENCE</scope>
    <source>
        <strain evidence="2">IBT 30069</strain>
    </source>
</reference>
<keyword evidence="3" id="KW-1185">Reference proteome</keyword>
<protein>
    <submittedName>
        <fullName evidence="2">Uncharacterized protein</fullName>
    </submittedName>
</protein>
<comment type="caution">
    <text evidence="2">The sequence shown here is derived from an EMBL/GenBank/DDBJ whole genome shotgun (WGS) entry which is preliminary data.</text>
</comment>
<feature type="compositionally biased region" description="Polar residues" evidence="1">
    <location>
        <begin position="1"/>
        <end position="11"/>
    </location>
</feature>
<evidence type="ECO:0000313" key="3">
    <source>
        <dbReference type="Proteomes" id="UP001149165"/>
    </source>
</evidence>
<reference evidence="2" key="1">
    <citation type="submission" date="2022-11" db="EMBL/GenBank/DDBJ databases">
        <authorList>
            <person name="Petersen C."/>
        </authorList>
    </citation>
    <scope>NUCLEOTIDE SEQUENCE</scope>
    <source>
        <strain evidence="2">IBT 30069</strain>
    </source>
</reference>
<evidence type="ECO:0000313" key="2">
    <source>
        <dbReference type="EMBL" id="KAJ5107817.1"/>
    </source>
</evidence>
<proteinExistence type="predicted"/>
<name>A0A9W9FWN2_9EURO</name>
<organism evidence="2 3">
    <name type="scientific">Penicillium angulare</name>
    <dbReference type="NCBI Taxonomy" id="116970"/>
    <lineage>
        <taxon>Eukaryota</taxon>
        <taxon>Fungi</taxon>
        <taxon>Dikarya</taxon>
        <taxon>Ascomycota</taxon>
        <taxon>Pezizomycotina</taxon>
        <taxon>Eurotiomycetes</taxon>
        <taxon>Eurotiomycetidae</taxon>
        <taxon>Eurotiales</taxon>
        <taxon>Aspergillaceae</taxon>
        <taxon>Penicillium</taxon>
    </lineage>
</organism>